<proteinExistence type="predicted"/>
<evidence type="ECO:0000313" key="1">
    <source>
        <dbReference type="EMBL" id="EAQ06221.1"/>
    </source>
</evidence>
<sequence length="24" mass="2625">MRRYGANPPYWGLHKAGTVHAGAN</sequence>
<organism evidence="1 2">
    <name type="scientific">Yoonia vestfoldensis SKA53</name>
    <dbReference type="NCBI Taxonomy" id="314232"/>
    <lineage>
        <taxon>Bacteria</taxon>
        <taxon>Pseudomonadati</taxon>
        <taxon>Pseudomonadota</taxon>
        <taxon>Alphaproteobacteria</taxon>
        <taxon>Rhodobacterales</taxon>
        <taxon>Paracoccaceae</taxon>
        <taxon>Yoonia</taxon>
    </lineage>
</organism>
<keyword evidence="2" id="KW-1185">Reference proteome</keyword>
<dbReference type="Proteomes" id="UP000004507">
    <property type="component" value="Unassembled WGS sequence"/>
</dbReference>
<accession>A3V5P7</accession>
<protein>
    <submittedName>
        <fullName evidence="1">Uncharacterized protein</fullName>
    </submittedName>
</protein>
<dbReference type="EMBL" id="AAMS01000005">
    <property type="protein sequence ID" value="EAQ06221.1"/>
    <property type="molecule type" value="Genomic_DNA"/>
</dbReference>
<evidence type="ECO:0000313" key="2">
    <source>
        <dbReference type="Proteomes" id="UP000004507"/>
    </source>
</evidence>
<gene>
    <name evidence="1" type="ORF">SKA53_04018</name>
</gene>
<comment type="caution">
    <text evidence="1">The sequence shown here is derived from an EMBL/GenBank/DDBJ whole genome shotgun (WGS) entry which is preliminary data.</text>
</comment>
<dbReference type="STRING" id="314232.SKA53_04018"/>
<dbReference type="AlphaFoldDB" id="A3V5P7"/>
<reference evidence="1 2" key="1">
    <citation type="submission" date="2006-01" db="EMBL/GenBank/DDBJ databases">
        <authorList>
            <person name="Hagstrom A."/>
            <person name="Ferriera S."/>
            <person name="Johnson J."/>
            <person name="Kravitz S."/>
            <person name="Halpern A."/>
            <person name="Remington K."/>
            <person name="Beeson K."/>
            <person name="Tran B."/>
            <person name="Rogers Y.-H."/>
            <person name="Friedman R."/>
            <person name="Venter J.C."/>
        </authorList>
    </citation>
    <scope>NUCLEOTIDE SEQUENCE [LARGE SCALE GENOMIC DNA]</scope>
    <source>
        <strain evidence="1 2">SKA53</strain>
    </source>
</reference>
<name>A3V5P7_9RHOB</name>
<dbReference type="HOGENOM" id="CLU_3421038_0_0_5"/>